<keyword evidence="2" id="KW-1185">Reference proteome</keyword>
<dbReference type="PATRIC" id="fig|449.7.peg.481"/>
<evidence type="ECO:0000313" key="1">
    <source>
        <dbReference type="EMBL" id="CEK11602.1"/>
    </source>
</evidence>
<accession>A0A0A8UWZ8</accession>
<proteinExistence type="predicted"/>
<gene>
    <name evidence="1" type="ORF">LHA_2598</name>
</gene>
<dbReference type="EMBL" id="LN681225">
    <property type="protein sequence ID" value="CEK11602.1"/>
    <property type="molecule type" value="Genomic_DNA"/>
</dbReference>
<evidence type="ECO:0000313" key="2">
    <source>
        <dbReference type="Proteomes" id="UP000032803"/>
    </source>
</evidence>
<dbReference type="KEGG" id="lha:LHA_2598"/>
<organism evidence="1 2">
    <name type="scientific">Legionella hackeliae</name>
    <dbReference type="NCBI Taxonomy" id="449"/>
    <lineage>
        <taxon>Bacteria</taxon>
        <taxon>Pseudomonadati</taxon>
        <taxon>Pseudomonadota</taxon>
        <taxon>Gammaproteobacteria</taxon>
        <taxon>Legionellales</taxon>
        <taxon>Legionellaceae</taxon>
        <taxon>Legionella</taxon>
    </lineage>
</organism>
<dbReference type="HOGENOM" id="CLU_2825805_0_0_6"/>
<reference evidence="2" key="1">
    <citation type="submission" date="2014-09" db="EMBL/GenBank/DDBJ databases">
        <authorList>
            <person name="Gomez-Valero L."/>
        </authorList>
    </citation>
    <scope>NUCLEOTIDE SEQUENCE [LARGE SCALE GENOMIC DNA]</scope>
    <source>
        <strain evidence="2">ATCC35250</strain>
    </source>
</reference>
<sequence length="66" mass="7861">MVKASQYCYGSRNINAFNAIGYRVSRRRTLSLMKENENSWFNAITESIFNRLRVELINNYSYQTKE</sequence>
<dbReference type="Proteomes" id="UP000032803">
    <property type="component" value="Chromosome I"/>
</dbReference>
<dbReference type="AlphaFoldDB" id="A0A0A8UWZ8"/>
<protein>
    <submittedName>
        <fullName evidence="1">Uncharacterized protein</fullName>
    </submittedName>
</protein>
<name>A0A0A8UWZ8_LEGHA</name>